<name>G0MGS6_CAEBE</name>
<evidence type="ECO:0000259" key="1">
    <source>
        <dbReference type="PROSITE" id="PS50181"/>
    </source>
</evidence>
<sequence>MFCERGELKTQITCLEIILFRKQNSFSFSEEMSAAVSPFPLLFLPENALRESLRQMDQLSLICLTLTSSRCKDLVTDCEFSLSSIKLTHEEEFNTFHLEFGEDAVCLEFSNKVSASYSSAERFDDDEEVVTDDDAIEIDNEEVANQNEEVVTDNNEIAIDNEVVVTDDDCGDFRMEWENSFSLKDFIKHLYDTFLVGEFQFHLCKTFNPITLGNISDDVCLDTVMIDAPIAIYSEADINNFLSRWIRTGVPSRFSYFAFYFPVRHISENNILEGIGFEIVPAGTRREFKHYDGDTTWYKRFTFFVEEGYDIKIFDQTIATLTFSHQFPSLEMYVWNKQ</sequence>
<evidence type="ECO:0000313" key="3">
    <source>
        <dbReference type="Proteomes" id="UP000008068"/>
    </source>
</evidence>
<dbReference type="InterPro" id="IPR053222">
    <property type="entry name" value="Zygotic_Embryogenesis-Asso"/>
</dbReference>
<dbReference type="HOGENOM" id="CLU_821906_0_0_1"/>
<dbReference type="PANTHER" id="PTHR22899:SF0">
    <property type="entry name" value="F-BOX ASSOCIATED DOMAIN-CONTAINING PROTEIN-RELATED"/>
    <property type="match status" value="1"/>
</dbReference>
<dbReference type="EMBL" id="GL379794">
    <property type="protein sequence ID" value="EGT57852.1"/>
    <property type="molecule type" value="Genomic_DNA"/>
</dbReference>
<organism evidence="3">
    <name type="scientific">Caenorhabditis brenneri</name>
    <name type="common">Nematode worm</name>
    <dbReference type="NCBI Taxonomy" id="135651"/>
    <lineage>
        <taxon>Eukaryota</taxon>
        <taxon>Metazoa</taxon>
        <taxon>Ecdysozoa</taxon>
        <taxon>Nematoda</taxon>
        <taxon>Chromadorea</taxon>
        <taxon>Rhabditida</taxon>
        <taxon>Rhabditina</taxon>
        <taxon>Rhabditomorpha</taxon>
        <taxon>Rhabditoidea</taxon>
        <taxon>Rhabditidae</taxon>
        <taxon>Peloderinae</taxon>
        <taxon>Caenorhabditis</taxon>
    </lineage>
</organism>
<dbReference type="AlphaFoldDB" id="G0MGS6"/>
<protein>
    <recommendedName>
        <fullName evidence="1">F-box domain-containing protein</fullName>
    </recommendedName>
</protein>
<feature type="domain" description="F-box" evidence="1">
    <location>
        <begin position="38"/>
        <end position="85"/>
    </location>
</feature>
<evidence type="ECO:0000313" key="2">
    <source>
        <dbReference type="EMBL" id="EGT57852.1"/>
    </source>
</evidence>
<dbReference type="PROSITE" id="PS50181">
    <property type="entry name" value="FBOX"/>
    <property type="match status" value="1"/>
</dbReference>
<dbReference type="PANTHER" id="PTHR22899">
    <property type="entry name" value="CYCLIN-RELATED F-BOX FAMILY"/>
    <property type="match status" value="1"/>
</dbReference>
<gene>
    <name evidence="2" type="ORF">CAEBREN_25776</name>
</gene>
<reference evidence="3" key="1">
    <citation type="submission" date="2011-07" db="EMBL/GenBank/DDBJ databases">
        <authorList>
            <consortium name="Caenorhabditis brenneri Sequencing and Analysis Consortium"/>
            <person name="Wilson R.K."/>
        </authorList>
    </citation>
    <scope>NUCLEOTIDE SEQUENCE [LARGE SCALE GENOMIC DNA]</scope>
    <source>
        <strain evidence="3">PB2801</strain>
    </source>
</reference>
<accession>G0MGS6</accession>
<dbReference type="Proteomes" id="UP000008068">
    <property type="component" value="Unassembled WGS sequence"/>
</dbReference>
<dbReference type="Pfam" id="PF00646">
    <property type="entry name" value="F-box"/>
    <property type="match status" value="1"/>
</dbReference>
<dbReference type="InterPro" id="IPR001810">
    <property type="entry name" value="F-box_dom"/>
</dbReference>
<keyword evidence="3" id="KW-1185">Reference proteome</keyword>
<proteinExistence type="predicted"/>
<dbReference type="InParanoid" id="G0MGS6"/>